<dbReference type="EMBL" id="JTDE01002964">
    <property type="protein sequence ID" value="KAF7256626.1"/>
    <property type="molecule type" value="Genomic_DNA"/>
</dbReference>
<gene>
    <name evidence="14" type="ORF">EG68_09772</name>
</gene>
<dbReference type="CDD" id="cd15530">
    <property type="entry name" value="PHD2_d4"/>
    <property type="match status" value="1"/>
</dbReference>
<evidence type="ECO:0000256" key="2">
    <source>
        <dbReference type="ARBA" id="ARBA00010539"/>
    </source>
</evidence>
<name>A0A8S9YTC4_9TREM</name>
<dbReference type="InterPro" id="IPR001965">
    <property type="entry name" value="Znf_PHD"/>
</dbReference>
<dbReference type="FunFam" id="3.30.40.10:FF:000005">
    <property type="entry name" value="zinc finger protein isoform X1"/>
    <property type="match status" value="1"/>
</dbReference>
<evidence type="ECO:0000259" key="12">
    <source>
        <dbReference type="PROSITE" id="PS50016"/>
    </source>
</evidence>
<dbReference type="PROSITE" id="PS50157">
    <property type="entry name" value="ZINC_FINGER_C2H2_2"/>
    <property type="match status" value="1"/>
</dbReference>
<reference evidence="14" key="1">
    <citation type="submission" date="2019-07" db="EMBL/GenBank/DDBJ databases">
        <title>Annotation for the trematode Paragonimus miyazaki's.</title>
        <authorList>
            <person name="Choi Y.-J."/>
        </authorList>
    </citation>
    <scope>NUCLEOTIDE SEQUENCE</scope>
    <source>
        <strain evidence="14">Japan</strain>
    </source>
</reference>
<evidence type="ECO:0000313" key="14">
    <source>
        <dbReference type="EMBL" id="KAF7256626.1"/>
    </source>
</evidence>
<dbReference type="SMART" id="SM00249">
    <property type="entry name" value="PHD"/>
    <property type="match status" value="2"/>
</dbReference>
<dbReference type="InterPro" id="IPR013087">
    <property type="entry name" value="Znf_C2H2_type"/>
</dbReference>
<dbReference type="AlphaFoldDB" id="A0A8S9YTC4"/>
<keyword evidence="6" id="KW-0862">Zinc</keyword>
<keyword evidence="7" id="KW-0805">Transcription regulation</keyword>
<dbReference type="Pfam" id="PF00628">
    <property type="entry name" value="PHD"/>
    <property type="match status" value="2"/>
</dbReference>
<dbReference type="InterPro" id="IPR025750">
    <property type="entry name" value="DPF1-3_N"/>
</dbReference>
<organism evidence="14 15">
    <name type="scientific">Paragonimus skrjabini miyazakii</name>
    <dbReference type="NCBI Taxonomy" id="59628"/>
    <lineage>
        <taxon>Eukaryota</taxon>
        <taxon>Metazoa</taxon>
        <taxon>Spiralia</taxon>
        <taxon>Lophotrochozoa</taxon>
        <taxon>Platyhelminthes</taxon>
        <taxon>Trematoda</taxon>
        <taxon>Digenea</taxon>
        <taxon>Plagiorchiida</taxon>
        <taxon>Troglotremata</taxon>
        <taxon>Troglotrematidae</taxon>
        <taxon>Paragonimus</taxon>
    </lineage>
</organism>
<evidence type="ECO:0000256" key="6">
    <source>
        <dbReference type="ARBA" id="ARBA00022833"/>
    </source>
</evidence>
<evidence type="ECO:0000256" key="1">
    <source>
        <dbReference type="ARBA" id="ARBA00004123"/>
    </source>
</evidence>
<evidence type="ECO:0000256" key="8">
    <source>
        <dbReference type="ARBA" id="ARBA00023163"/>
    </source>
</evidence>
<feature type="domain" description="C2H2-type" evidence="13">
    <location>
        <begin position="188"/>
        <end position="211"/>
    </location>
</feature>
<evidence type="ECO:0008006" key="16">
    <source>
        <dbReference type="Google" id="ProtNLM"/>
    </source>
</evidence>
<dbReference type="Proteomes" id="UP000822476">
    <property type="component" value="Unassembled WGS sequence"/>
</dbReference>
<feature type="compositionally biased region" description="Basic residues" evidence="11">
    <location>
        <begin position="138"/>
        <end position="149"/>
    </location>
</feature>
<dbReference type="InterPro" id="IPR036236">
    <property type="entry name" value="Znf_C2H2_sf"/>
</dbReference>
<comment type="subcellular location">
    <subcellularLocation>
        <location evidence="1">Nucleus</location>
    </subcellularLocation>
</comment>
<keyword evidence="15" id="KW-1185">Reference proteome</keyword>
<dbReference type="Gene3D" id="3.30.40.10">
    <property type="entry name" value="Zinc/RING finger domain, C3HC4 (zinc finger)"/>
    <property type="match status" value="1"/>
</dbReference>
<accession>A0A8S9YTC4</accession>
<dbReference type="SUPFAM" id="SSF57903">
    <property type="entry name" value="FYVE/PHD zinc finger"/>
    <property type="match status" value="2"/>
</dbReference>
<sequence length="482" mass="53532">MATEIREYSYDKLLDLTVRYNRRIQSDKLSRLPFLDNATGIAQRPCLLYRQSHERETGFLTKVYQYPPHKWKKTKRCCSQLPVVCPTESWNGTSKGVLTPEVNLRDAEDDDSRSTWAAGPDYDLDSDASDLMDETYGSRRRRKKPRSSRINRSFGPTGGGGRRRNQNLQGYGVYDEDSNDRPVSVPMFMCEICGVKYRSRTGLNYHFNSQHPQATRVGSGRIPVSNESQSSGHLICQHPQSNGGFGSSVTSSVPSQSAITKNCVSSSIWPSLIECVAAPSSSRSHDIQDQGSSIMEPGGTSRSSTTTHDNEFSCDFCLGDVRLNKKTGSAEGMLSCSDCGRCAHFSCLQFTPNMIASVKTYRWQCIECKTCWLCGTSENDEQMLFCDDCDRGYHLYCLTPPLAEPPEGSWSCKLCVEHFQHSAASYQNTDTHASRNCQNKLERNSTGDAAPSIEPVSISSTLKCSMLPLISLANHVHTTGNS</sequence>
<dbReference type="PANTHER" id="PTHR45888">
    <property type="entry name" value="HL01030P-RELATED"/>
    <property type="match status" value="1"/>
</dbReference>
<feature type="domain" description="PHD-type" evidence="12">
    <location>
        <begin position="368"/>
        <end position="418"/>
    </location>
</feature>
<keyword evidence="5 10" id="KW-0863">Zinc-finger</keyword>
<evidence type="ECO:0000256" key="5">
    <source>
        <dbReference type="ARBA" id="ARBA00022771"/>
    </source>
</evidence>
<keyword evidence="3" id="KW-0479">Metal-binding</keyword>
<evidence type="ECO:0000256" key="11">
    <source>
        <dbReference type="SAM" id="MobiDB-lite"/>
    </source>
</evidence>
<comment type="caution">
    <text evidence="14">The sequence shown here is derived from an EMBL/GenBank/DDBJ whole genome shotgun (WGS) entry which is preliminary data.</text>
</comment>
<dbReference type="PROSITE" id="PS50016">
    <property type="entry name" value="ZF_PHD_2"/>
    <property type="match status" value="2"/>
</dbReference>
<feature type="compositionally biased region" description="Acidic residues" evidence="11">
    <location>
        <begin position="122"/>
        <end position="133"/>
    </location>
</feature>
<evidence type="ECO:0000256" key="10">
    <source>
        <dbReference type="PROSITE-ProRule" id="PRU00042"/>
    </source>
</evidence>
<keyword evidence="9" id="KW-0539">Nucleus</keyword>
<dbReference type="InterPro" id="IPR013083">
    <property type="entry name" value="Znf_RING/FYVE/PHD"/>
</dbReference>
<feature type="region of interest" description="Disordered" evidence="11">
    <location>
        <begin position="212"/>
        <end position="232"/>
    </location>
</feature>
<dbReference type="InterPro" id="IPR019787">
    <property type="entry name" value="Znf_PHD-finger"/>
</dbReference>
<evidence type="ECO:0000256" key="4">
    <source>
        <dbReference type="ARBA" id="ARBA00022737"/>
    </source>
</evidence>
<keyword evidence="8" id="KW-0804">Transcription</keyword>
<proteinExistence type="inferred from homology"/>
<dbReference type="PANTHER" id="PTHR45888:SF5">
    <property type="entry name" value="D4, ISOFORM A"/>
    <property type="match status" value="1"/>
</dbReference>
<evidence type="ECO:0000259" key="13">
    <source>
        <dbReference type="PROSITE" id="PS50157"/>
    </source>
</evidence>
<dbReference type="GO" id="GO:0005634">
    <property type="term" value="C:nucleus"/>
    <property type="evidence" value="ECO:0007669"/>
    <property type="project" value="UniProtKB-SubCell"/>
</dbReference>
<dbReference type="GO" id="GO:0008270">
    <property type="term" value="F:zinc ion binding"/>
    <property type="evidence" value="ECO:0007669"/>
    <property type="project" value="UniProtKB-KW"/>
</dbReference>
<keyword evidence="4" id="KW-0677">Repeat</keyword>
<comment type="similarity">
    <text evidence="2">Belongs to the requiem/DPF family.</text>
</comment>
<dbReference type="OrthoDB" id="1903104at2759"/>
<evidence type="ECO:0000256" key="9">
    <source>
        <dbReference type="ARBA" id="ARBA00023242"/>
    </source>
</evidence>
<evidence type="ECO:0000256" key="3">
    <source>
        <dbReference type="ARBA" id="ARBA00022723"/>
    </source>
</evidence>
<evidence type="ECO:0000313" key="15">
    <source>
        <dbReference type="Proteomes" id="UP000822476"/>
    </source>
</evidence>
<feature type="domain" description="PHD-type" evidence="12">
    <location>
        <begin position="311"/>
        <end position="371"/>
    </location>
</feature>
<feature type="region of interest" description="Disordered" evidence="11">
    <location>
        <begin position="102"/>
        <end position="177"/>
    </location>
</feature>
<feature type="region of interest" description="Disordered" evidence="11">
    <location>
        <begin position="282"/>
        <end position="308"/>
    </location>
</feature>
<dbReference type="SUPFAM" id="SSF57667">
    <property type="entry name" value="beta-beta-alpha zinc fingers"/>
    <property type="match status" value="1"/>
</dbReference>
<dbReference type="PROSITE" id="PS00028">
    <property type="entry name" value="ZINC_FINGER_C2H2_1"/>
    <property type="match status" value="1"/>
</dbReference>
<protein>
    <recommendedName>
        <fullName evidence="16">Zinc finger protein ubi-d4</fullName>
    </recommendedName>
</protein>
<dbReference type="InterPro" id="IPR011011">
    <property type="entry name" value="Znf_FYVE_PHD"/>
</dbReference>
<dbReference type="Pfam" id="PF14051">
    <property type="entry name" value="DPF1-3_N"/>
    <property type="match status" value="1"/>
</dbReference>
<evidence type="ECO:0000256" key="7">
    <source>
        <dbReference type="ARBA" id="ARBA00023015"/>
    </source>
</evidence>